<evidence type="ECO:0000313" key="2">
    <source>
        <dbReference type="EMBL" id="CCA88620.1"/>
    </source>
</evidence>
<evidence type="ECO:0000256" key="1">
    <source>
        <dbReference type="SAM" id="MobiDB-lite"/>
    </source>
</evidence>
<sequence>MSQQSMIKRQDIAGLDAGLSLVSGSAQERFFQALVDYFIQWSACHAASISAGHIKPDRALLVVYSESPKLEPGIPTSVSVNPIEVFAALLTLDDGVAVAVESLSEVIQHVPQFNNGATEAFQFVREHLKADQTFALLMLGQSRMLVHDKGVPIDEWMHKPRTIKVEQLDEAAITPELIGQQLDEFHNEALASHRGTIARLMWQIEEEPTLSVLRHKPELHVQSGLLTYFRGLYRNKVATVDEEVALTEGRVDVRVVRFDQAKQRFITMIELKVLDPKNTDAKNLEWAHQGIEQAHGYKKTNQAEAAFACIYDARRSKADQMPTLKPDANAKGVLLKVQPMEVPDPRPQKKGKNGAATSAMPPKGSRATPTAKRAGSGSVAKKQSAAKGAPKKL</sequence>
<dbReference type="EMBL" id="FR854088">
    <property type="protein sequence ID" value="CCA88620.1"/>
    <property type="molecule type" value="Genomic_DNA"/>
</dbReference>
<feature type="region of interest" description="Disordered" evidence="1">
    <location>
        <begin position="337"/>
        <end position="393"/>
    </location>
</feature>
<name>G3A400_9RALS</name>
<dbReference type="AlphaFoldDB" id="G3A400"/>
<organism evidence="2">
    <name type="scientific">Ralstonia syzygii R24</name>
    <dbReference type="NCBI Taxonomy" id="907261"/>
    <lineage>
        <taxon>Bacteria</taxon>
        <taxon>Pseudomonadati</taxon>
        <taxon>Pseudomonadota</taxon>
        <taxon>Betaproteobacteria</taxon>
        <taxon>Burkholderiales</taxon>
        <taxon>Burkholderiaceae</taxon>
        <taxon>Ralstonia</taxon>
        <taxon>Ralstonia solanacearum species complex</taxon>
    </lineage>
</organism>
<protein>
    <recommendedName>
        <fullName evidence="3">PD-(D/E)XK nuclease superfamily protein</fullName>
    </recommendedName>
</protein>
<accession>G3A400</accession>
<gene>
    <name evidence="2" type="ORF">RALSY_30370</name>
</gene>
<evidence type="ECO:0008006" key="3">
    <source>
        <dbReference type="Google" id="ProtNLM"/>
    </source>
</evidence>
<proteinExistence type="predicted"/>
<reference evidence="2" key="1">
    <citation type="journal article" date="2011" name="PLoS ONE">
        <title>Ralstonia syzygii, the Blood Disease Bacterium and some Asian R. solanacearum strains form a single genomic species despite divergent lifestyles.</title>
        <authorList>
            <person name="Remenant B."/>
            <person name="de Cambiaire J.C."/>
            <person name="Cellier G."/>
            <person name="Jacobs J.M."/>
            <person name="Mangenot S."/>
            <person name="Barbe V."/>
            <person name="Lajus A."/>
            <person name="Vallenet D."/>
            <person name="Medigue C."/>
            <person name="Fegan M."/>
            <person name="Allen C."/>
            <person name="Prior P."/>
        </authorList>
    </citation>
    <scope>NUCLEOTIDE SEQUENCE</scope>
    <source>
        <strain evidence="2">R24</strain>
    </source>
</reference>
<reference evidence="2" key="2">
    <citation type="submission" date="2011-04" db="EMBL/GenBank/DDBJ databases">
        <authorList>
            <person name="Genoscope - CEA"/>
        </authorList>
    </citation>
    <scope>NUCLEOTIDE SEQUENCE</scope>
    <source>
        <strain evidence="2">R24</strain>
    </source>
</reference>